<evidence type="ECO:0000256" key="3">
    <source>
        <dbReference type="ARBA" id="ARBA00022692"/>
    </source>
</evidence>
<evidence type="ECO:0000256" key="2">
    <source>
        <dbReference type="ARBA" id="ARBA00022475"/>
    </source>
</evidence>
<dbReference type="GO" id="GO:0005886">
    <property type="term" value="C:plasma membrane"/>
    <property type="evidence" value="ECO:0007669"/>
    <property type="project" value="UniProtKB-SubCell"/>
</dbReference>
<comment type="caution">
    <text evidence="9">The sequence shown here is derived from an EMBL/GenBank/DDBJ whole genome shotgun (WGS) entry which is preliminary data.</text>
</comment>
<feature type="domain" description="DUF2179" evidence="7">
    <location>
        <begin position="228"/>
        <end position="282"/>
    </location>
</feature>
<feature type="transmembrane region" description="Helical" evidence="6">
    <location>
        <begin position="159"/>
        <end position="178"/>
    </location>
</feature>
<evidence type="ECO:0000313" key="9">
    <source>
        <dbReference type="EMBL" id="RHM08208.1"/>
    </source>
</evidence>
<dbReference type="Proteomes" id="UP000753219">
    <property type="component" value="Unassembled WGS sequence"/>
</dbReference>
<evidence type="ECO:0000313" key="10">
    <source>
        <dbReference type="Proteomes" id="UP000284868"/>
    </source>
</evidence>
<evidence type="ECO:0000256" key="1">
    <source>
        <dbReference type="ARBA" id="ARBA00004651"/>
    </source>
</evidence>
<gene>
    <name evidence="9" type="ORF">DWZ83_08615</name>
    <name evidence="8" type="ORF">KHZ85_06895</name>
</gene>
<dbReference type="RefSeq" id="WP_022420194.1">
    <property type="nucleotide sequence ID" value="NZ_CAJKGD010000015.1"/>
</dbReference>
<comment type="subcellular location">
    <subcellularLocation>
        <location evidence="1">Cell membrane</location>
        <topology evidence="1">Multi-pass membrane protein</topology>
    </subcellularLocation>
</comment>
<dbReference type="PANTHER" id="PTHR33545">
    <property type="entry name" value="UPF0750 MEMBRANE PROTEIN YITT-RELATED"/>
    <property type="match status" value="1"/>
</dbReference>
<dbReference type="InterPro" id="IPR015867">
    <property type="entry name" value="N-reg_PII/ATP_PRibTrfase_C"/>
</dbReference>
<reference evidence="8" key="2">
    <citation type="submission" date="2021-02" db="EMBL/GenBank/DDBJ databases">
        <title>Infant gut strain persistence is associated with maternal origin, phylogeny, and functional potential including surface adhesion and iron acquisition.</title>
        <authorList>
            <person name="Lou Y.C."/>
        </authorList>
    </citation>
    <scope>NUCLEOTIDE SEQUENCE</scope>
    <source>
        <strain evidence="8">L3_108_103G1_dasL3_108_103G1_concoct_2</strain>
    </source>
</reference>
<dbReference type="Gene3D" id="3.30.70.120">
    <property type="match status" value="1"/>
</dbReference>
<dbReference type="Proteomes" id="UP000284868">
    <property type="component" value="Unassembled WGS sequence"/>
</dbReference>
<dbReference type="OrthoDB" id="3180973at2"/>
<evidence type="ECO:0000313" key="8">
    <source>
        <dbReference type="EMBL" id="MBS4884476.1"/>
    </source>
</evidence>
<dbReference type="PANTHER" id="PTHR33545:SF5">
    <property type="entry name" value="UPF0750 MEMBRANE PROTEIN YITT"/>
    <property type="match status" value="1"/>
</dbReference>
<evidence type="ECO:0000256" key="6">
    <source>
        <dbReference type="SAM" id="Phobius"/>
    </source>
</evidence>
<feature type="transmembrane region" description="Helical" evidence="6">
    <location>
        <begin position="86"/>
        <end position="106"/>
    </location>
</feature>
<dbReference type="Pfam" id="PF10035">
    <property type="entry name" value="DUF2179"/>
    <property type="match status" value="1"/>
</dbReference>
<accession>A0A415P669</accession>
<protein>
    <submittedName>
        <fullName evidence="9">YitT family protein</fullName>
    </submittedName>
</protein>
<dbReference type="EMBL" id="QRPK01000055">
    <property type="protein sequence ID" value="RHM08208.1"/>
    <property type="molecule type" value="Genomic_DNA"/>
</dbReference>
<reference evidence="9 10" key="1">
    <citation type="submission" date="2018-08" db="EMBL/GenBank/DDBJ databases">
        <title>A genome reference for cultivated species of the human gut microbiota.</title>
        <authorList>
            <person name="Zou Y."/>
            <person name="Xue W."/>
            <person name="Luo G."/>
        </authorList>
    </citation>
    <scope>NUCLEOTIDE SEQUENCE [LARGE SCALE GENOMIC DNA]</scope>
    <source>
        <strain evidence="9 10">AF35-6BH</strain>
    </source>
</reference>
<keyword evidence="4 6" id="KW-1133">Transmembrane helix</keyword>
<evidence type="ECO:0000256" key="4">
    <source>
        <dbReference type="ARBA" id="ARBA00022989"/>
    </source>
</evidence>
<evidence type="ECO:0000256" key="5">
    <source>
        <dbReference type="ARBA" id="ARBA00023136"/>
    </source>
</evidence>
<keyword evidence="10" id="KW-1185">Reference proteome</keyword>
<dbReference type="InterPro" id="IPR051461">
    <property type="entry name" value="UPF0750_membrane"/>
</dbReference>
<keyword evidence="2" id="KW-1003">Cell membrane</keyword>
<dbReference type="AlphaFoldDB" id="A0A415P669"/>
<sequence>MKLKQFKYMDYVNVVIGGVLFAAAVNLFIVPMNLFSGGGIGVAQILRTLISGWISVPKGLDVAGIINFLINIPLFIMAYRSISRKFFIKTLLNVIAQTVAFTLIWIPETPIIDDVLAACLIAGLIGGFGIGFALRCGGSGGGVDILGVYMAKKSERFSVGKLSIVINACIFTCCAILFDLATAIYSIIFTACMYLTVDKFHYQNINMTAMVFTRNPQVKNSIMEETGRGVTYWKGAGAYTDNETFVLMTVINKYEVPQVKKIILSADPQAFIIINEGMSVSGNFEKRL</sequence>
<feature type="transmembrane region" description="Helical" evidence="6">
    <location>
        <begin position="112"/>
        <end position="134"/>
    </location>
</feature>
<dbReference type="CDD" id="cd16380">
    <property type="entry name" value="YitT_C"/>
    <property type="match status" value="1"/>
</dbReference>
<dbReference type="PIRSF" id="PIRSF006483">
    <property type="entry name" value="Membrane_protein_YitT"/>
    <property type="match status" value="1"/>
</dbReference>
<organism evidence="9 10">
    <name type="scientific">Amedibacillus dolichus</name>
    <dbReference type="NCBI Taxonomy" id="31971"/>
    <lineage>
        <taxon>Bacteria</taxon>
        <taxon>Bacillati</taxon>
        <taxon>Bacillota</taxon>
        <taxon>Erysipelotrichia</taxon>
        <taxon>Erysipelotrichales</taxon>
        <taxon>Erysipelotrichaceae</taxon>
        <taxon>Amedibacillus</taxon>
    </lineage>
</organism>
<name>A0A415P669_9FIRM</name>
<dbReference type="InterPro" id="IPR019264">
    <property type="entry name" value="DUF2179"/>
</dbReference>
<feature type="transmembrane region" description="Helical" evidence="6">
    <location>
        <begin position="62"/>
        <end position="79"/>
    </location>
</feature>
<dbReference type="Pfam" id="PF02588">
    <property type="entry name" value="YitT_membrane"/>
    <property type="match status" value="1"/>
</dbReference>
<dbReference type="InterPro" id="IPR003740">
    <property type="entry name" value="YitT"/>
</dbReference>
<keyword evidence="3 6" id="KW-0812">Transmembrane</keyword>
<evidence type="ECO:0000259" key="7">
    <source>
        <dbReference type="Pfam" id="PF10035"/>
    </source>
</evidence>
<dbReference type="EMBL" id="JAGZMZ010000016">
    <property type="protein sequence ID" value="MBS4884476.1"/>
    <property type="molecule type" value="Genomic_DNA"/>
</dbReference>
<feature type="transmembrane region" description="Helical" evidence="6">
    <location>
        <begin position="12"/>
        <end position="30"/>
    </location>
</feature>
<proteinExistence type="predicted"/>
<keyword evidence="5 6" id="KW-0472">Membrane</keyword>